<keyword evidence="6" id="KW-0686">Riboflavin biosynthesis</keyword>
<evidence type="ECO:0000256" key="4">
    <source>
        <dbReference type="ARBA" id="ARBA00012827"/>
    </source>
</evidence>
<dbReference type="FunFam" id="2.40.30.20:FF:000004">
    <property type="entry name" value="Riboflavin synthase, alpha subunit"/>
    <property type="match status" value="1"/>
</dbReference>
<evidence type="ECO:0000256" key="9">
    <source>
        <dbReference type="NCBIfam" id="TIGR00187"/>
    </source>
</evidence>
<protein>
    <recommendedName>
        <fullName evidence="5 9">Riboflavin synthase</fullName>
        <ecNumber evidence="4 9">2.5.1.9</ecNumber>
    </recommendedName>
</protein>
<organism evidence="12 13">
    <name type="scientific">Alkalibacter rhizosphaerae</name>
    <dbReference type="NCBI Taxonomy" id="2815577"/>
    <lineage>
        <taxon>Bacteria</taxon>
        <taxon>Bacillati</taxon>
        <taxon>Bacillota</taxon>
        <taxon>Clostridia</taxon>
        <taxon>Eubacteriales</taxon>
        <taxon>Eubacteriaceae</taxon>
        <taxon>Alkalibacter</taxon>
    </lineage>
</organism>
<comment type="function">
    <text evidence="2">Catalyzes the dismutation of two molecules of 6,7-dimethyl-8-ribityllumazine, resulting in the formation of riboflavin and 5-amino-6-(D-ribitylamino)uracil.</text>
</comment>
<accession>A0A974XD94</accession>
<proteinExistence type="predicted"/>
<dbReference type="PIRSF" id="PIRSF000498">
    <property type="entry name" value="Riboflavin_syn_A"/>
    <property type="match status" value="1"/>
</dbReference>
<dbReference type="RefSeq" id="WP_207299064.1">
    <property type="nucleotide sequence ID" value="NZ_CP071444.1"/>
</dbReference>
<dbReference type="EMBL" id="CP071444">
    <property type="protein sequence ID" value="QSX07722.1"/>
    <property type="molecule type" value="Genomic_DNA"/>
</dbReference>
<evidence type="ECO:0000256" key="3">
    <source>
        <dbReference type="ARBA" id="ARBA00004887"/>
    </source>
</evidence>
<dbReference type="EC" id="2.5.1.9" evidence="4 9"/>
<dbReference type="NCBIfam" id="NF006767">
    <property type="entry name" value="PRK09289.1"/>
    <property type="match status" value="1"/>
</dbReference>
<evidence type="ECO:0000313" key="13">
    <source>
        <dbReference type="Proteomes" id="UP000663499"/>
    </source>
</evidence>
<keyword evidence="8" id="KW-0677">Repeat</keyword>
<keyword evidence="7 12" id="KW-0808">Transferase</keyword>
<reference evidence="12" key="1">
    <citation type="submission" date="2021-03" db="EMBL/GenBank/DDBJ databases">
        <title>Alkalibacter marinus sp. nov., isolated from tidal flat sediment.</title>
        <authorList>
            <person name="Namirimu T."/>
            <person name="Yang J.-A."/>
            <person name="Yang S.-H."/>
            <person name="Kim Y.-J."/>
            <person name="Kwon K.K."/>
        </authorList>
    </citation>
    <scope>NUCLEOTIDE SEQUENCE</scope>
    <source>
        <strain evidence="12">ES005</strain>
    </source>
</reference>
<dbReference type="SUPFAM" id="SSF63380">
    <property type="entry name" value="Riboflavin synthase domain-like"/>
    <property type="match status" value="2"/>
</dbReference>
<dbReference type="NCBIfam" id="NF009566">
    <property type="entry name" value="PRK13020.1"/>
    <property type="match status" value="1"/>
</dbReference>
<keyword evidence="13" id="KW-1185">Reference proteome</keyword>
<dbReference type="CDD" id="cd00402">
    <property type="entry name" value="Riboflavin_synthase_like"/>
    <property type="match status" value="1"/>
</dbReference>
<evidence type="ECO:0000256" key="8">
    <source>
        <dbReference type="ARBA" id="ARBA00022737"/>
    </source>
</evidence>
<evidence type="ECO:0000256" key="7">
    <source>
        <dbReference type="ARBA" id="ARBA00022679"/>
    </source>
</evidence>
<name>A0A974XD94_9FIRM</name>
<feature type="domain" description="Lumazine-binding" evidence="11">
    <location>
        <begin position="1"/>
        <end position="96"/>
    </location>
</feature>
<evidence type="ECO:0000256" key="2">
    <source>
        <dbReference type="ARBA" id="ARBA00002803"/>
    </source>
</evidence>
<evidence type="ECO:0000256" key="6">
    <source>
        <dbReference type="ARBA" id="ARBA00022619"/>
    </source>
</evidence>
<dbReference type="NCBIfam" id="TIGR00187">
    <property type="entry name" value="ribE"/>
    <property type="match status" value="1"/>
</dbReference>
<dbReference type="GO" id="GO:0009231">
    <property type="term" value="P:riboflavin biosynthetic process"/>
    <property type="evidence" value="ECO:0007669"/>
    <property type="project" value="UniProtKB-KW"/>
</dbReference>
<comment type="pathway">
    <text evidence="3">Cofactor biosynthesis; riboflavin biosynthesis; riboflavin from 2-hydroxy-3-oxobutyl phosphate and 5-amino-6-(D-ribitylamino)uracil: step 2/2.</text>
</comment>
<dbReference type="FunFam" id="2.40.30.20:FF:000014">
    <property type="entry name" value="Riboflavin synthase, alpha subunit"/>
    <property type="match status" value="1"/>
</dbReference>
<sequence length="212" mass="23035">MFTGLIEEMGELAEIKRGTKSASLRIRAKTVLEDVKVGDSISVNGICLTVTSFDQTSFTVDVMPETLQRSSLGDAPSGARVNLERAMAMNGRFGGHIVSGHIDGTGRILSKTRDDNAVRIRITADKSILKYIIHKGSVTLDGISLTVASLGSQWFEVSIIPLTAADTTLLGKSVGDRINIECDLLGKYVERLMTFQDSSKVMDLDYLMENGF</sequence>
<dbReference type="PROSITE" id="PS51177">
    <property type="entry name" value="LUMAZINE_BIND"/>
    <property type="match status" value="2"/>
</dbReference>
<dbReference type="KEGG" id="alka:J0B03_07755"/>
<comment type="catalytic activity">
    <reaction evidence="1">
        <text>2 6,7-dimethyl-8-(1-D-ribityl)lumazine + H(+) = 5-amino-6-(D-ribitylamino)uracil + riboflavin</text>
        <dbReference type="Rhea" id="RHEA:20772"/>
        <dbReference type="ChEBI" id="CHEBI:15378"/>
        <dbReference type="ChEBI" id="CHEBI:15934"/>
        <dbReference type="ChEBI" id="CHEBI:57986"/>
        <dbReference type="ChEBI" id="CHEBI:58201"/>
        <dbReference type="EC" id="2.5.1.9"/>
    </reaction>
</comment>
<dbReference type="InterPro" id="IPR023366">
    <property type="entry name" value="ATP_synth_asu-like_sf"/>
</dbReference>
<gene>
    <name evidence="12" type="ORF">J0B03_07755</name>
</gene>
<evidence type="ECO:0000259" key="11">
    <source>
        <dbReference type="PROSITE" id="PS51177"/>
    </source>
</evidence>
<dbReference type="InterPro" id="IPR026017">
    <property type="entry name" value="Lumazine-bd_dom"/>
</dbReference>
<evidence type="ECO:0000313" key="12">
    <source>
        <dbReference type="EMBL" id="QSX07722.1"/>
    </source>
</evidence>
<dbReference type="InterPro" id="IPR001783">
    <property type="entry name" value="Lumazine-bd"/>
</dbReference>
<feature type="repeat" description="Lumazine-binding" evidence="10">
    <location>
        <begin position="1"/>
        <end position="96"/>
    </location>
</feature>
<dbReference type="Gene3D" id="2.40.30.20">
    <property type="match status" value="2"/>
</dbReference>
<dbReference type="InterPro" id="IPR017938">
    <property type="entry name" value="Riboflavin_synthase-like_b-brl"/>
</dbReference>
<evidence type="ECO:0000256" key="5">
    <source>
        <dbReference type="ARBA" id="ARBA00013950"/>
    </source>
</evidence>
<evidence type="ECO:0000256" key="10">
    <source>
        <dbReference type="PROSITE-ProRule" id="PRU00524"/>
    </source>
</evidence>
<dbReference type="GO" id="GO:0004746">
    <property type="term" value="F:riboflavin synthase activity"/>
    <property type="evidence" value="ECO:0007669"/>
    <property type="project" value="UniProtKB-UniRule"/>
</dbReference>
<dbReference type="AlphaFoldDB" id="A0A974XD94"/>
<evidence type="ECO:0000256" key="1">
    <source>
        <dbReference type="ARBA" id="ARBA00000968"/>
    </source>
</evidence>
<dbReference type="PANTHER" id="PTHR21098:SF12">
    <property type="entry name" value="RIBOFLAVIN SYNTHASE"/>
    <property type="match status" value="1"/>
</dbReference>
<feature type="repeat" description="Lumazine-binding" evidence="10">
    <location>
        <begin position="97"/>
        <end position="193"/>
    </location>
</feature>
<dbReference type="PANTHER" id="PTHR21098">
    <property type="entry name" value="RIBOFLAVIN SYNTHASE ALPHA CHAIN"/>
    <property type="match status" value="1"/>
</dbReference>
<feature type="domain" description="Lumazine-binding" evidence="11">
    <location>
        <begin position="97"/>
        <end position="193"/>
    </location>
</feature>
<dbReference type="Pfam" id="PF00677">
    <property type="entry name" value="Lum_binding"/>
    <property type="match status" value="2"/>
</dbReference>
<dbReference type="Proteomes" id="UP000663499">
    <property type="component" value="Chromosome"/>
</dbReference>